<accession>A0A3G5A214</accession>
<organism evidence="1">
    <name type="scientific">Gaeavirus sp</name>
    <dbReference type="NCBI Taxonomy" id="2487767"/>
    <lineage>
        <taxon>Viruses</taxon>
        <taxon>Varidnaviria</taxon>
        <taxon>Bamfordvirae</taxon>
        <taxon>Nucleocytoviricota</taxon>
        <taxon>Megaviricetes</taxon>
        <taxon>Imitervirales</taxon>
        <taxon>Mimiviridae</taxon>
        <taxon>Klosneuvirinae</taxon>
    </lineage>
</organism>
<sequence length="229" mass="26650">MISKKLKIIVSQINIDPIMQYINNSSDLLEINQRELYDSVKFIRIDEEHDLCRSADIITILKCKNVRVIHINCSETVPQDLLHKLSTLTKILSIDIQTYKSSKPRKNMLLFHHDENLLIRSPSFVDCQSQIIKKIKYIFKNHNLKSITFVNITGDKDFLHIFNDLPITLEYLQITLCSINTFPKLTRYLQNLPPSLISITISFEIGTPQELQLDKIKLPYGCKLHIERS</sequence>
<dbReference type="EMBL" id="MK072199">
    <property type="protein sequence ID" value="AYV79893.1"/>
    <property type="molecule type" value="Genomic_DNA"/>
</dbReference>
<proteinExistence type="predicted"/>
<evidence type="ECO:0000313" key="1">
    <source>
        <dbReference type="EMBL" id="AYV79893.1"/>
    </source>
</evidence>
<gene>
    <name evidence="1" type="ORF">Gaeavirus1_30</name>
</gene>
<protein>
    <submittedName>
        <fullName evidence="1">Uncharacterized protein</fullName>
    </submittedName>
</protein>
<name>A0A3G5A214_9VIRU</name>
<reference evidence="1" key="1">
    <citation type="submission" date="2018-10" db="EMBL/GenBank/DDBJ databases">
        <title>Hidden diversity of soil giant viruses.</title>
        <authorList>
            <person name="Schulz F."/>
            <person name="Alteio L."/>
            <person name="Goudeau D."/>
            <person name="Ryan E.M."/>
            <person name="Malmstrom R.R."/>
            <person name="Blanchard J."/>
            <person name="Woyke T."/>
        </authorList>
    </citation>
    <scope>NUCLEOTIDE SEQUENCE</scope>
    <source>
        <strain evidence="1">GAV1</strain>
    </source>
</reference>